<feature type="domain" description="Peptidase M24" evidence="3">
    <location>
        <begin position="190"/>
        <end position="415"/>
    </location>
</feature>
<dbReference type="AlphaFoldDB" id="A0AAC8TFF5"/>
<dbReference type="InterPro" id="IPR050659">
    <property type="entry name" value="Peptidase_M24B"/>
</dbReference>
<dbReference type="Gene3D" id="3.90.230.10">
    <property type="entry name" value="Creatinase/methionine aminopeptidase superfamily"/>
    <property type="match status" value="1"/>
</dbReference>
<keyword evidence="7" id="KW-1185">Reference proteome</keyword>
<evidence type="ECO:0000313" key="4">
    <source>
        <dbReference type="EMBL" id="AKJ04067.1"/>
    </source>
</evidence>
<gene>
    <name evidence="4" type="ORF">AA314_05693</name>
    <name evidence="5" type="ORF">ATI61_101837</name>
</gene>
<dbReference type="Proteomes" id="UP000035579">
    <property type="component" value="Chromosome"/>
</dbReference>
<dbReference type="InterPro" id="IPR036005">
    <property type="entry name" value="Creatinase/aminopeptidase-like"/>
</dbReference>
<evidence type="ECO:0000259" key="3">
    <source>
        <dbReference type="Pfam" id="PF00557"/>
    </source>
</evidence>
<keyword evidence="4" id="KW-0378">Hydrolase</keyword>
<dbReference type="PANTHER" id="PTHR46112">
    <property type="entry name" value="AMINOPEPTIDASE"/>
    <property type="match status" value="1"/>
</dbReference>
<dbReference type="EMBL" id="CP011509">
    <property type="protein sequence ID" value="AKJ04067.1"/>
    <property type="molecule type" value="Genomic_DNA"/>
</dbReference>
<dbReference type="Pfam" id="PF00557">
    <property type="entry name" value="Peptidase_M24"/>
    <property type="match status" value="1"/>
</dbReference>
<dbReference type="GO" id="GO:0004177">
    <property type="term" value="F:aminopeptidase activity"/>
    <property type="evidence" value="ECO:0007669"/>
    <property type="project" value="UniProtKB-KW"/>
</dbReference>
<dbReference type="Proteomes" id="UP000256345">
    <property type="component" value="Unassembled WGS sequence"/>
</dbReference>
<accession>A0AAC8TFF5</accession>
<reference evidence="4 6" key="1">
    <citation type="submission" date="2015-05" db="EMBL/GenBank/DDBJ databases">
        <title>Genome assembly of Archangium gephyra DSM 2261.</title>
        <authorList>
            <person name="Sharma G."/>
            <person name="Subramanian S."/>
        </authorList>
    </citation>
    <scope>NUCLEOTIDE SEQUENCE [LARGE SCALE GENOMIC DNA]</scope>
    <source>
        <strain evidence="4 6">DSM 2261</strain>
    </source>
</reference>
<name>A0AAC8TFF5_9BACT</name>
<feature type="signal peptide" evidence="2">
    <location>
        <begin position="1"/>
        <end position="19"/>
    </location>
</feature>
<keyword evidence="4" id="KW-0031">Aminopeptidase</keyword>
<evidence type="ECO:0000256" key="1">
    <source>
        <dbReference type="SAM" id="MobiDB-lite"/>
    </source>
</evidence>
<dbReference type="SUPFAM" id="SSF55920">
    <property type="entry name" value="Creatinase/aminopeptidase"/>
    <property type="match status" value="1"/>
</dbReference>
<organism evidence="4 6">
    <name type="scientific">Archangium gephyra</name>
    <dbReference type="NCBI Taxonomy" id="48"/>
    <lineage>
        <taxon>Bacteria</taxon>
        <taxon>Pseudomonadati</taxon>
        <taxon>Myxococcota</taxon>
        <taxon>Myxococcia</taxon>
        <taxon>Myxococcales</taxon>
        <taxon>Cystobacterineae</taxon>
        <taxon>Archangiaceae</taxon>
        <taxon>Archangium</taxon>
    </lineage>
</organism>
<feature type="region of interest" description="Disordered" evidence="1">
    <location>
        <begin position="235"/>
        <end position="257"/>
    </location>
</feature>
<keyword evidence="2" id="KW-0732">Signal</keyword>
<keyword evidence="4" id="KW-0645">Protease</keyword>
<sequence length="445" mass="48494">MRRALISALLLLTALPASAADSHAQSSWPRIRKARIQQLLPRAMELAQVDAWVVICRENDNDPLAMHVGCENTGAQAAFLFLKQKGGLRSLALSPAGEARALQDVGPFDEVVSLERGTDLFARVATALAEAKPQRLAVNSSSHLTVADGLSATQRQRLEAALSPALRRRIVSSEELVFEWLSVKLPEEVEIMRRAAALTSSLQEEAYRTVVPGKTRDSDVARFLKKRMAELGVEDGWQPDQNPNVNSGPDRGHSHATDRVIQPGDFIQMDFGIKVEGVWGTDIQRFAYVLAPGETQPPAEALEKWEKSKKGSRVALAAMKPGVRGYDVDKAQRDWMREAGSEPVMWGTGHPVGYWAHDVGPALSGAQKGKPPEGWALRPLRPGQVFGFDGFFAWKLATPGETKTLSVEEMAVVTEKGAEYLIPPQEALILIPSPAEQPRQPGSGG</sequence>
<evidence type="ECO:0000256" key="2">
    <source>
        <dbReference type="SAM" id="SignalP"/>
    </source>
</evidence>
<evidence type="ECO:0000313" key="7">
    <source>
        <dbReference type="Proteomes" id="UP000256345"/>
    </source>
</evidence>
<dbReference type="RefSeq" id="WP_047857968.1">
    <property type="nucleotide sequence ID" value="NZ_CP011509.1"/>
</dbReference>
<feature type="chain" id="PRO_5042046781" evidence="2">
    <location>
        <begin position="20"/>
        <end position="445"/>
    </location>
</feature>
<protein>
    <submittedName>
        <fullName evidence="4 5">Xaa-Pro aminopeptidase</fullName>
    </submittedName>
</protein>
<evidence type="ECO:0000313" key="5">
    <source>
        <dbReference type="EMBL" id="REG37850.1"/>
    </source>
</evidence>
<proteinExistence type="predicted"/>
<dbReference type="KEGG" id="age:AA314_05693"/>
<dbReference type="EMBL" id="QUMU01000001">
    <property type="protein sequence ID" value="REG37850.1"/>
    <property type="molecule type" value="Genomic_DNA"/>
</dbReference>
<dbReference type="InterPro" id="IPR000994">
    <property type="entry name" value="Pept_M24"/>
</dbReference>
<dbReference type="PANTHER" id="PTHR46112:SF8">
    <property type="entry name" value="CYTOPLASMIC PEPTIDASE PEPQ-RELATED"/>
    <property type="match status" value="1"/>
</dbReference>
<evidence type="ECO:0000313" key="6">
    <source>
        <dbReference type="Proteomes" id="UP000035579"/>
    </source>
</evidence>
<reference evidence="5 7" key="2">
    <citation type="submission" date="2018-08" db="EMBL/GenBank/DDBJ databases">
        <title>Genomic Encyclopedia of Archaeal and Bacterial Type Strains, Phase II (KMG-II): from individual species to whole genera.</title>
        <authorList>
            <person name="Goeker M."/>
        </authorList>
    </citation>
    <scope>NUCLEOTIDE SEQUENCE [LARGE SCALE GENOMIC DNA]</scope>
    <source>
        <strain evidence="5 7">DSM 2261</strain>
    </source>
</reference>